<organism evidence="3 4">
    <name type="scientific">Paracoccus benzoatiresistens</name>
    <dbReference type="NCBI Taxonomy" id="2997341"/>
    <lineage>
        <taxon>Bacteria</taxon>
        <taxon>Pseudomonadati</taxon>
        <taxon>Pseudomonadota</taxon>
        <taxon>Alphaproteobacteria</taxon>
        <taxon>Rhodobacterales</taxon>
        <taxon>Paracoccaceae</taxon>
        <taxon>Paracoccus</taxon>
    </lineage>
</organism>
<dbReference type="PANTHER" id="PTHR15108">
    <property type="entry name" value="N-ACYLGLUCOSAMINE-2-EPIMERASE"/>
    <property type="match status" value="1"/>
</dbReference>
<sequence>MSIADDLRHWALNDAFPLWAAHGLDQSGGYFELLQADLSPVEHDRRARLTARQIFCFCAARQMGWDGPAEACARHGLDFLTANLISPDGRVIMACSPGGAVAKNGHDLYDDAFVLFGLASFDATFGPDPQARAAARRIATHLVDHYGREDGLFNESVPAAPPLLANPHMHLLEGFLAWAETDDDVDRHWLNLASGIARRALSTLIQTDPVVLPEVYALDVTPIRQQGDWLLIEPGHQFEWGWLLWRWAGFVNEPAAREAALAIASFGENYGVDAARGAVVNAIDETGTLRDGNAKLWPQTERAKFWHVVSIEGPPELRAEAMARRDQALVCLKRFLDAGALPGLWREVLTLHEGFVEEPVRASSLYHALFAILTITGTTKAGSIRDLT</sequence>
<evidence type="ECO:0000313" key="3">
    <source>
        <dbReference type="EMBL" id="MCZ0963687.1"/>
    </source>
</evidence>
<evidence type="ECO:0000256" key="2">
    <source>
        <dbReference type="ARBA" id="ARBA00023235"/>
    </source>
</evidence>
<proteinExistence type="inferred from homology"/>
<dbReference type="Pfam" id="PF07221">
    <property type="entry name" value="GlcNAc_2-epim"/>
    <property type="match status" value="1"/>
</dbReference>
<keyword evidence="2" id="KW-0413">Isomerase</keyword>
<name>A0ABT4JAQ6_9RHOB</name>
<dbReference type="InterPro" id="IPR010819">
    <property type="entry name" value="AGE/CE"/>
</dbReference>
<dbReference type="Gene3D" id="1.50.10.10">
    <property type="match status" value="1"/>
</dbReference>
<dbReference type="InterPro" id="IPR008928">
    <property type="entry name" value="6-hairpin_glycosidase_sf"/>
</dbReference>
<dbReference type="EMBL" id="JAPTYD010000046">
    <property type="protein sequence ID" value="MCZ0963687.1"/>
    <property type="molecule type" value="Genomic_DNA"/>
</dbReference>
<reference evidence="3" key="1">
    <citation type="submission" date="2022-12" db="EMBL/GenBank/DDBJ databases">
        <title>Paracoccus sp. EF6 isolated from a lake water.</title>
        <authorList>
            <person name="Liu H."/>
        </authorList>
    </citation>
    <scope>NUCLEOTIDE SEQUENCE</scope>
    <source>
        <strain evidence="3">EF6</strain>
    </source>
</reference>
<accession>A0ABT4JAQ6</accession>
<dbReference type="RefSeq" id="WP_268943778.1">
    <property type="nucleotide sequence ID" value="NZ_JAPTYD010000046.1"/>
</dbReference>
<dbReference type="InterPro" id="IPR012341">
    <property type="entry name" value="6hp_glycosidase-like_sf"/>
</dbReference>
<keyword evidence="4" id="KW-1185">Reference proteome</keyword>
<dbReference type="Proteomes" id="UP001149822">
    <property type="component" value="Unassembled WGS sequence"/>
</dbReference>
<protein>
    <submittedName>
        <fullName evidence="3">AGE family epimerase/isomerase</fullName>
    </submittedName>
</protein>
<gene>
    <name evidence="3" type="ORF">OU682_18975</name>
</gene>
<comment type="similarity">
    <text evidence="1">Belongs to the N-acylglucosamine 2-epimerase family.</text>
</comment>
<evidence type="ECO:0000256" key="1">
    <source>
        <dbReference type="ARBA" id="ARBA00008558"/>
    </source>
</evidence>
<evidence type="ECO:0000313" key="4">
    <source>
        <dbReference type="Proteomes" id="UP001149822"/>
    </source>
</evidence>
<comment type="caution">
    <text evidence="3">The sequence shown here is derived from an EMBL/GenBank/DDBJ whole genome shotgun (WGS) entry which is preliminary data.</text>
</comment>
<dbReference type="SUPFAM" id="SSF48208">
    <property type="entry name" value="Six-hairpin glycosidases"/>
    <property type="match status" value="1"/>
</dbReference>